<feature type="region of interest" description="Disordered" evidence="6">
    <location>
        <begin position="1"/>
        <end position="82"/>
    </location>
</feature>
<evidence type="ECO:0000256" key="4">
    <source>
        <dbReference type="ARBA" id="ARBA00023204"/>
    </source>
</evidence>
<dbReference type="SUPFAM" id="SSF54001">
    <property type="entry name" value="Cysteine proteinases"/>
    <property type="match status" value="1"/>
</dbReference>
<keyword evidence="3" id="KW-0227">DNA damage</keyword>
<evidence type="ECO:0000256" key="6">
    <source>
        <dbReference type="SAM" id="MobiDB-lite"/>
    </source>
</evidence>
<evidence type="ECO:0000259" key="9">
    <source>
        <dbReference type="SMART" id="SM01032"/>
    </source>
</evidence>
<dbReference type="PANTHER" id="PTHR12135:SF0">
    <property type="entry name" value="DNA REPAIR PROTEIN COMPLEMENTING XP-C CELLS"/>
    <property type="match status" value="1"/>
</dbReference>
<dbReference type="InterPro" id="IPR038765">
    <property type="entry name" value="Papain-like_cys_pep_sf"/>
</dbReference>
<feature type="compositionally biased region" description="Basic and acidic residues" evidence="6">
    <location>
        <begin position="57"/>
        <end position="72"/>
    </location>
</feature>
<dbReference type="GO" id="GO:0003697">
    <property type="term" value="F:single-stranded DNA binding"/>
    <property type="evidence" value="ECO:0007669"/>
    <property type="project" value="TreeGrafter"/>
</dbReference>
<protein>
    <submittedName>
        <fullName evidence="10">DNA repair protein rhp41</fullName>
    </submittedName>
</protein>
<dbReference type="InterPro" id="IPR042488">
    <property type="entry name" value="Rad4_BHD3_sf"/>
</dbReference>
<evidence type="ECO:0000259" key="7">
    <source>
        <dbReference type="SMART" id="SM01030"/>
    </source>
</evidence>
<dbReference type="SMART" id="SM01032">
    <property type="entry name" value="BHD_3"/>
    <property type="match status" value="1"/>
</dbReference>
<dbReference type="EMBL" id="MCFK01005034">
    <property type="protein sequence ID" value="RKF60524.1"/>
    <property type="molecule type" value="Genomic_DNA"/>
</dbReference>
<name>A0A420HSV9_9PEZI</name>
<feature type="domain" description="Rad4 beta-hairpin" evidence="8">
    <location>
        <begin position="636"/>
        <end position="697"/>
    </location>
</feature>
<keyword evidence="4" id="KW-0234">DNA repair</keyword>
<accession>A0A420HSV9</accession>
<dbReference type="GO" id="GO:0006289">
    <property type="term" value="P:nucleotide-excision repair"/>
    <property type="evidence" value="ECO:0007669"/>
    <property type="project" value="InterPro"/>
</dbReference>
<dbReference type="InterPro" id="IPR018326">
    <property type="entry name" value="Rad4_beta-hairpin_dom1"/>
</dbReference>
<dbReference type="Proteomes" id="UP000286134">
    <property type="component" value="Unassembled WGS sequence"/>
</dbReference>
<evidence type="ECO:0000313" key="10">
    <source>
        <dbReference type="EMBL" id="RKF60524.1"/>
    </source>
</evidence>
<evidence type="ECO:0000259" key="8">
    <source>
        <dbReference type="SMART" id="SM01031"/>
    </source>
</evidence>
<proteinExistence type="inferred from homology"/>
<feature type="domain" description="Rad4 beta-hairpin" evidence="9">
    <location>
        <begin position="704"/>
        <end position="778"/>
    </location>
</feature>
<dbReference type="Gene3D" id="3.90.260.10">
    <property type="entry name" value="Transglutaminase-like"/>
    <property type="match status" value="1"/>
</dbReference>
<dbReference type="OrthoDB" id="300780at2759"/>
<keyword evidence="11" id="KW-1185">Reference proteome</keyword>
<evidence type="ECO:0000313" key="11">
    <source>
        <dbReference type="Proteomes" id="UP000286134"/>
    </source>
</evidence>
<evidence type="ECO:0000256" key="3">
    <source>
        <dbReference type="ARBA" id="ARBA00022763"/>
    </source>
</evidence>
<dbReference type="Pfam" id="PF10403">
    <property type="entry name" value="BHD_1"/>
    <property type="match status" value="1"/>
</dbReference>
<dbReference type="Pfam" id="PF10404">
    <property type="entry name" value="BHD_2"/>
    <property type="match status" value="1"/>
</dbReference>
<dbReference type="Gene3D" id="3.30.60.290">
    <property type="entry name" value="Rad4, beta-hairpin domain BHD2"/>
    <property type="match status" value="1"/>
</dbReference>
<reference evidence="10 11" key="1">
    <citation type="journal article" date="2018" name="BMC Genomics">
        <title>Comparative genome analyses reveal sequence features reflecting distinct modes of host-adaptation between dicot and monocot powdery mildew.</title>
        <authorList>
            <person name="Wu Y."/>
            <person name="Ma X."/>
            <person name="Pan Z."/>
            <person name="Kale S.D."/>
            <person name="Song Y."/>
            <person name="King H."/>
            <person name="Zhang Q."/>
            <person name="Presley C."/>
            <person name="Deng X."/>
            <person name="Wei C.I."/>
            <person name="Xiao S."/>
        </authorList>
    </citation>
    <scope>NUCLEOTIDE SEQUENCE [LARGE SCALE GENOMIC DNA]</scope>
    <source>
        <strain evidence="10">UMSG2</strain>
    </source>
</reference>
<dbReference type="GO" id="GO:0006298">
    <property type="term" value="P:mismatch repair"/>
    <property type="evidence" value="ECO:0007669"/>
    <property type="project" value="TreeGrafter"/>
</dbReference>
<dbReference type="PANTHER" id="PTHR12135">
    <property type="entry name" value="DNA REPAIR PROTEIN XP-C / RAD4"/>
    <property type="match status" value="1"/>
</dbReference>
<dbReference type="STRING" id="212602.A0A420HSV9"/>
<dbReference type="InterPro" id="IPR018328">
    <property type="entry name" value="Rad4_beta-hairpin_dom3"/>
</dbReference>
<dbReference type="GO" id="GO:0000111">
    <property type="term" value="C:nucleotide-excision repair factor 2 complex"/>
    <property type="evidence" value="ECO:0007669"/>
    <property type="project" value="TreeGrafter"/>
</dbReference>
<comment type="subcellular location">
    <subcellularLocation>
        <location evidence="1">Nucleus</location>
    </subcellularLocation>
</comment>
<evidence type="ECO:0000256" key="1">
    <source>
        <dbReference type="ARBA" id="ARBA00004123"/>
    </source>
</evidence>
<keyword evidence="5" id="KW-0539">Nucleus</keyword>
<comment type="similarity">
    <text evidence="2">Belongs to the XPC family.</text>
</comment>
<gene>
    <name evidence="10" type="ORF">OnM2_050030</name>
</gene>
<dbReference type="Pfam" id="PF03835">
    <property type="entry name" value="Rad4"/>
    <property type="match status" value="1"/>
</dbReference>
<sequence>MVGKRKFRAKVQLENSTTKSDIPDVYREMLAEALPSQDDSSSKPLKRRKTKQSLSSDRTEYTRDLDREKIKPDPNFSNSRRKVDKSLIDINKNMNEVDVKNHNDQGFDDVFIHKNKSGSLKSVEKKPNLIPAITQQTTYRDIDEDSDEDSEESYCDWEDVGLDVDNEITGDTFPSSSSTKDLELTLSKTLSSKGKSIKHKRRSITKKDRLLRLAVHKMHILCLLSSVDLRNDWCNDVEVQASLRPYITPSILKLLRPKSELSQFSLTQSLKKGLAELSFLWKTKFRITERGMRRALWIDDENNLQYLRVSDNADSILDRIGFYKAAAAPILQGSRDLGAQLFCALLRSVGLETRLICSLQPLPFKAGGPFRTYTMTSSPAEKTTVHNLNMDAKKPPSLSLVKSESDSVGSITFLNPRSRLGHPNAADYHIPKISNPLPVPAPNKVIREKPIRESPFPVFWVEVFDEAHQKWIPVDPLVTQTISKSRVFEPPASDGENNMSYVIAFDKEGYARDVTRRYVKAYNGKTRKIRVESTSGGEKWWTRVMRSFSRMYYNDADQIENVELAVLESQEPMPRNVADFKGHSYFVLKRHLHRNEVLVRAKECGRIATGRGDTMGAGKGQKKIEIVFRRQDVQVAKSANSWYRLGRMIKLGEQPVKTIIPSKRKIEGRRNLGEEKRPACSEINLYLEEQTEIYVAPPVVNGLVPKNSFGNIDLFVPEMLPRGAAYIPEDQASEAAKLLGIDYAHALTGFDFHGRHGTAILKGIVVAEEYNDAVRAVIEGLNQDLIEAQEQARSQISLRMWKRFIIALRIKQRIDSYQINDEILNEEVDSHHHQEDLHQNIIDNSDSDSDEYVVGGL</sequence>
<dbReference type="Pfam" id="PF10405">
    <property type="entry name" value="BHD_3"/>
    <property type="match status" value="1"/>
</dbReference>
<dbReference type="Gene3D" id="3.30.70.2460">
    <property type="entry name" value="Rad4, beta-hairpin domain BHD3"/>
    <property type="match status" value="1"/>
</dbReference>
<dbReference type="InterPro" id="IPR004583">
    <property type="entry name" value="DNA_repair_Rad4"/>
</dbReference>
<feature type="domain" description="Rad4 beta-hairpin" evidence="7">
    <location>
        <begin position="569"/>
        <end position="634"/>
    </location>
</feature>
<dbReference type="SMART" id="SM01031">
    <property type="entry name" value="BHD_2"/>
    <property type="match status" value="1"/>
</dbReference>
<dbReference type="GO" id="GO:0003684">
    <property type="term" value="F:damaged DNA binding"/>
    <property type="evidence" value="ECO:0007669"/>
    <property type="project" value="InterPro"/>
</dbReference>
<dbReference type="InterPro" id="IPR018325">
    <property type="entry name" value="Rad4/PNGase_transGLS-fold"/>
</dbReference>
<dbReference type="AlphaFoldDB" id="A0A420HSV9"/>
<comment type="caution">
    <text evidence="10">The sequence shown here is derived from an EMBL/GenBank/DDBJ whole genome shotgun (WGS) entry which is preliminary data.</text>
</comment>
<dbReference type="Gene3D" id="2.20.20.110">
    <property type="entry name" value="Rad4, beta-hairpin domain BHD1"/>
    <property type="match status" value="1"/>
</dbReference>
<organism evidence="10 11">
    <name type="scientific">Erysiphe neolycopersici</name>
    <dbReference type="NCBI Taxonomy" id="212602"/>
    <lineage>
        <taxon>Eukaryota</taxon>
        <taxon>Fungi</taxon>
        <taxon>Dikarya</taxon>
        <taxon>Ascomycota</taxon>
        <taxon>Pezizomycotina</taxon>
        <taxon>Leotiomycetes</taxon>
        <taxon>Erysiphales</taxon>
        <taxon>Erysiphaceae</taxon>
        <taxon>Erysiphe</taxon>
    </lineage>
</organism>
<dbReference type="GO" id="GO:0071942">
    <property type="term" value="C:XPC complex"/>
    <property type="evidence" value="ECO:0007669"/>
    <property type="project" value="TreeGrafter"/>
</dbReference>
<evidence type="ECO:0000256" key="5">
    <source>
        <dbReference type="ARBA" id="ARBA00023242"/>
    </source>
</evidence>
<evidence type="ECO:0000256" key="2">
    <source>
        <dbReference type="ARBA" id="ARBA00009525"/>
    </source>
</evidence>
<feature type="compositionally biased region" description="Basic and acidic residues" evidence="6">
    <location>
        <begin position="21"/>
        <end position="30"/>
    </location>
</feature>
<dbReference type="GO" id="GO:0005737">
    <property type="term" value="C:cytoplasm"/>
    <property type="evidence" value="ECO:0007669"/>
    <property type="project" value="TreeGrafter"/>
</dbReference>
<dbReference type="InterPro" id="IPR036985">
    <property type="entry name" value="Transglutaminase-like_sf"/>
</dbReference>
<dbReference type="SMART" id="SM01030">
    <property type="entry name" value="BHD_1"/>
    <property type="match status" value="1"/>
</dbReference>
<dbReference type="InterPro" id="IPR018327">
    <property type="entry name" value="BHD_2"/>
</dbReference>